<sequence>MLAPSNKVRFLKLHCISLAPLRNRNRSPLAPAENQDKARETYKFMNRIVRQRFPGRLPCNPLFKGNTGNLRNISQH</sequence>
<gene>
    <name evidence="1" type="ORF">AEK19_MT1765</name>
</gene>
<keyword evidence="1" id="KW-0496">Mitochondrion</keyword>
<dbReference type="AlphaFoldDB" id="A0A1Y0B3N5"/>
<reference evidence="1" key="1">
    <citation type="submission" date="2017-03" db="EMBL/GenBank/DDBJ databases">
        <title>The mitochondrial genome of the carnivorous plant Utricularia reniformis (Lentibulariaceae): structure, comparative analysis and evolutionary landmarks.</title>
        <authorList>
            <person name="Silva S.R."/>
            <person name="Alvarenga D.O."/>
            <person name="Michael T.P."/>
            <person name="Miranda V.F.O."/>
            <person name="Varani A.M."/>
        </authorList>
    </citation>
    <scope>NUCLEOTIDE SEQUENCE</scope>
</reference>
<protein>
    <submittedName>
        <fullName evidence="1">Uncharacterized protein</fullName>
    </submittedName>
</protein>
<organism evidence="1">
    <name type="scientific">Utricularia reniformis</name>
    <dbReference type="NCBI Taxonomy" id="192314"/>
    <lineage>
        <taxon>Eukaryota</taxon>
        <taxon>Viridiplantae</taxon>
        <taxon>Streptophyta</taxon>
        <taxon>Embryophyta</taxon>
        <taxon>Tracheophyta</taxon>
        <taxon>Spermatophyta</taxon>
        <taxon>Magnoliopsida</taxon>
        <taxon>eudicotyledons</taxon>
        <taxon>Gunneridae</taxon>
        <taxon>Pentapetalae</taxon>
        <taxon>asterids</taxon>
        <taxon>lamiids</taxon>
        <taxon>Lamiales</taxon>
        <taxon>Lentibulariaceae</taxon>
        <taxon>Utricularia</taxon>
    </lineage>
</organism>
<proteinExistence type="predicted"/>
<dbReference type="EMBL" id="KY774314">
    <property type="protein sequence ID" value="ART31939.1"/>
    <property type="molecule type" value="Genomic_DNA"/>
</dbReference>
<evidence type="ECO:0000313" key="1">
    <source>
        <dbReference type="EMBL" id="ART31939.1"/>
    </source>
</evidence>
<name>A0A1Y0B3N5_9LAMI</name>
<geneLocation type="mitochondrion" evidence="1"/>
<accession>A0A1Y0B3N5</accession>